<accession>A0A545VP83</accession>
<proteinExistence type="predicted"/>
<reference evidence="1 2" key="1">
    <citation type="journal article" date="2019" name="Appl. Microbiol. Biotechnol.">
        <title>Genome sequence of Isaria javanica and comparative genome analysis insights into family S53 peptidase evolution in fungal entomopathogens.</title>
        <authorList>
            <person name="Lin R."/>
            <person name="Zhang X."/>
            <person name="Xin B."/>
            <person name="Zou M."/>
            <person name="Gao Y."/>
            <person name="Qin F."/>
            <person name="Hu Q."/>
            <person name="Xie B."/>
            <person name="Cheng X."/>
        </authorList>
    </citation>
    <scope>NUCLEOTIDE SEQUENCE [LARGE SCALE GENOMIC DNA]</scope>
    <source>
        <strain evidence="1 2">IJ1G</strain>
    </source>
</reference>
<sequence>MSTADPQPDPEPEPKRPVTTLFTFVENCPVTKLQHSFTLERSDLLSSSKLETVLSRIRYSLPSRASKERCRALTEVLYKVIAWERGEAQHPLFPNLGSQEDAKKKKSA</sequence>
<dbReference type="EMBL" id="SPUK01000018">
    <property type="protein sequence ID" value="TQV91712.1"/>
    <property type="molecule type" value="Genomic_DNA"/>
</dbReference>
<dbReference type="OrthoDB" id="4869604at2759"/>
<gene>
    <name evidence="1" type="ORF">IF1G_09778</name>
</gene>
<comment type="caution">
    <text evidence="1">The sequence shown here is derived from an EMBL/GenBank/DDBJ whole genome shotgun (WGS) entry which is preliminary data.</text>
</comment>
<dbReference type="AlphaFoldDB" id="A0A545VP83"/>
<evidence type="ECO:0000313" key="1">
    <source>
        <dbReference type="EMBL" id="TQV91712.1"/>
    </source>
</evidence>
<name>A0A545VP83_9HYPO</name>
<protein>
    <submittedName>
        <fullName evidence="1">Uncharacterized protein</fullName>
    </submittedName>
</protein>
<dbReference type="Proteomes" id="UP000315783">
    <property type="component" value="Unassembled WGS sequence"/>
</dbReference>
<keyword evidence="2" id="KW-1185">Reference proteome</keyword>
<evidence type="ECO:0000313" key="2">
    <source>
        <dbReference type="Proteomes" id="UP000315783"/>
    </source>
</evidence>
<organism evidence="1 2">
    <name type="scientific">Cordyceps javanica</name>
    <dbReference type="NCBI Taxonomy" id="43265"/>
    <lineage>
        <taxon>Eukaryota</taxon>
        <taxon>Fungi</taxon>
        <taxon>Dikarya</taxon>
        <taxon>Ascomycota</taxon>
        <taxon>Pezizomycotina</taxon>
        <taxon>Sordariomycetes</taxon>
        <taxon>Hypocreomycetidae</taxon>
        <taxon>Hypocreales</taxon>
        <taxon>Cordycipitaceae</taxon>
        <taxon>Cordyceps</taxon>
    </lineage>
</organism>